<feature type="compositionally biased region" description="Basic and acidic residues" evidence="1">
    <location>
        <begin position="982"/>
        <end position="1013"/>
    </location>
</feature>
<reference evidence="2" key="1">
    <citation type="submission" date="2014-11" db="EMBL/GenBank/DDBJ databases">
        <authorList>
            <person name="Otto D Thomas"/>
            <person name="Naeem Raeece"/>
        </authorList>
    </citation>
    <scope>NUCLEOTIDE SEQUENCE</scope>
</reference>
<feature type="compositionally biased region" description="Low complexity" evidence="1">
    <location>
        <begin position="687"/>
        <end position="697"/>
    </location>
</feature>
<feature type="compositionally biased region" description="Gly residues" evidence="1">
    <location>
        <begin position="1014"/>
        <end position="1028"/>
    </location>
</feature>
<name>A0A0G4HS33_9ALVE</name>
<feature type="region of interest" description="Disordered" evidence="1">
    <location>
        <begin position="605"/>
        <end position="772"/>
    </location>
</feature>
<feature type="region of interest" description="Disordered" evidence="1">
    <location>
        <begin position="269"/>
        <end position="376"/>
    </location>
</feature>
<feature type="compositionally biased region" description="Gly residues" evidence="1">
    <location>
        <begin position="323"/>
        <end position="336"/>
    </location>
</feature>
<feature type="region of interest" description="Disordered" evidence="1">
    <location>
        <begin position="52"/>
        <end position="72"/>
    </location>
</feature>
<sequence>MQPPGGEGASSSSSHRNHPHPHRDVFDSCSIYVCRTSQSDFLIQKYGGGGTLGADHTPSSSSSSSSSSCPPSADDEILLGAVLLHYGEIRLQRDDSGDFLLETDNLRLNLSKKRGIALSSNRCLVLPELCVQKGGGVGGEERGEGTQDPSSQSSRVQSGGGRVSLLSAPLLVELGDRYKPPFEAWRFLRSALYGASSSSFSAPATGGGTEEMGKELARVYDGLQIAQAKKWNSRKEGGEGRASEVSGVSEGGASYSYFDALSRYSVVGPGKAAAHPSQGGAGGKGGAGDGGGRGGKGTKKKGERPVSLPSGDNGVQMQTQQGPQGGPPGNAWGGSGDAESLSVREKEKEKEGGSSSSSSGAGGGQKSQQSRFAFKVPGPDGAVVEVAGNPELERWLAPPPPVPKNHPEYDEMWETEKLSWGSFGLGPYPRNRHEGVFLDSDVEWAMSIHPENFVAPRTRAQSPPVPSSPLPTGSPGGASGRGMGRGRLKEGAGMDRASDGFGHGEGGKGMAAANGYLVKEEPFDSSILEQVAAQIVQHVKPQGQSAMEALQICLTPEILSAYQIDTSVHLSADEALLVLKHHSSEHGYVLSDPEIVTAINQAEKNGTTLKNPPKYVSASGMSHGYQPNGIVESPPANSTSAAGGGGAYPSLSSANASGGGTVEAGDGDAGDGSGVSESKGDGGGMPSQSPLSTSGSSHTAPPARQGGAWGAAGASGSAWGGAAAVRGKGSGGTLDGSGPSVGGGGTPGAAAAGTSPEDEKEKERATLEEKKKQREEWYNAELADTRKHIDSGEQDRIRVGPPVWVIAIINALRELLISPFALATRMRGSQKNSNQVRLRVVKDKREGRYSLGKDDGKHRPQLAWKVLAERGEQMVEVYIVCFLTAADLQAVLDHAEKAVSLGLKEGLLPPADSDYREDKRKSQTPASEKLVAKVVKMCRAHPVVTRERQYNELLAKVENRILNPTDWAKYINFTHLGPVHTRNRDRDRDGRDDAPPHAHPRGGDRDRDRDGRGDFGSGRGGGRGGRGGRQPDYFRREGAGHRGDMEGPSWRERGGKSGWGEVDS</sequence>
<evidence type="ECO:0000313" key="2">
    <source>
        <dbReference type="EMBL" id="CEM47123.1"/>
    </source>
</evidence>
<accession>A0A0G4HS33</accession>
<feature type="region of interest" description="Disordered" evidence="1">
    <location>
        <begin position="136"/>
        <end position="161"/>
    </location>
</feature>
<dbReference type="AlphaFoldDB" id="A0A0G4HS33"/>
<protein>
    <submittedName>
        <fullName evidence="2">Uncharacterized protein</fullName>
    </submittedName>
</protein>
<feature type="region of interest" description="Disordered" evidence="1">
    <location>
        <begin position="1"/>
        <end position="25"/>
    </location>
</feature>
<feature type="compositionally biased region" description="Basic and acidic residues" evidence="1">
    <location>
        <begin position="757"/>
        <end position="772"/>
    </location>
</feature>
<dbReference type="EMBL" id="CDMZ01003650">
    <property type="protein sequence ID" value="CEM47123.1"/>
    <property type="molecule type" value="Genomic_DNA"/>
</dbReference>
<feature type="region of interest" description="Disordered" evidence="1">
    <location>
        <begin position="455"/>
        <end position="506"/>
    </location>
</feature>
<feature type="region of interest" description="Disordered" evidence="1">
    <location>
        <begin position="230"/>
        <end position="249"/>
    </location>
</feature>
<feature type="compositionally biased region" description="Gly residues" evidence="1">
    <location>
        <begin position="279"/>
        <end position="295"/>
    </location>
</feature>
<feature type="compositionally biased region" description="Gly residues" evidence="1">
    <location>
        <begin position="474"/>
        <end position="485"/>
    </location>
</feature>
<evidence type="ECO:0000256" key="1">
    <source>
        <dbReference type="SAM" id="MobiDB-lite"/>
    </source>
</evidence>
<organism evidence="2">
    <name type="scientific">Chromera velia CCMP2878</name>
    <dbReference type="NCBI Taxonomy" id="1169474"/>
    <lineage>
        <taxon>Eukaryota</taxon>
        <taxon>Sar</taxon>
        <taxon>Alveolata</taxon>
        <taxon>Colpodellida</taxon>
        <taxon>Chromeraceae</taxon>
        <taxon>Chromera</taxon>
    </lineage>
</organism>
<feature type="compositionally biased region" description="Basic and acidic residues" evidence="1">
    <location>
        <begin position="233"/>
        <end position="242"/>
    </location>
</feature>
<dbReference type="VEuPathDB" id="CryptoDB:Cvel_30825"/>
<feature type="compositionally biased region" description="Basic and acidic residues" evidence="1">
    <location>
        <begin position="1032"/>
        <end position="1055"/>
    </location>
</feature>
<gene>
    <name evidence="2" type="ORF">Cvel_30825</name>
</gene>
<feature type="compositionally biased region" description="Basic and acidic residues" evidence="1">
    <location>
        <begin position="342"/>
        <end position="352"/>
    </location>
</feature>
<feature type="compositionally biased region" description="Low complexity" evidence="1">
    <location>
        <begin position="58"/>
        <end position="72"/>
    </location>
</feature>
<proteinExistence type="predicted"/>
<feature type="compositionally biased region" description="Low complexity" evidence="1">
    <location>
        <begin position="711"/>
        <end position="724"/>
    </location>
</feature>
<feature type="compositionally biased region" description="Basic and acidic residues" evidence="1">
    <location>
        <begin position="487"/>
        <end position="498"/>
    </location>
</feature>
<feature type="region of interest" description="Disordered" evidence="1">
    <location>
        <begin position="979"/>
        <end position="1064"/>
    </location>
</feature>
<feature type="compositionally biased region" description="Gly residues" evidence="1">
    <location>
        <begin position="728"/>
        <end position="747"/>
    </location>
</feature>